<protein>
    <submittedName>
        <fullName evidence="3">Acetate--CoA ligase family protein</fullName>
    </submittedName>
</protein>
<dbReference type="SUPFAM" id="SSF56059">
    <property type="entry name" value="Glutathione synthetase ATP-binding domain-like"/>
    <property type="match status" value="1"/>
</dbReference>
<comment type="caution">
    <text evidence="3">The sequence shown here is derived from an EMBL/GenBank/DDBJ whole genome shotgun (WGS) entry which is preliminary data.</text>
</comment>
<proteinExistence type="predicted"/>
<keyword evidence="4" id="KW-1185">Reference proteome</keyword>
<feature type="domain" description="ATP-grasp" evidence="2">
    <location>
        <begin position="219"/>
        <end position="476"/>
    </location>
</feature>
<keyword evidence="1" id="KW-0547">Nucleotide-binding</keyword>
<evidence type="ECO:0000313" key="4">
    <source>
        <dbReference type="Proteomes" id="UP001276840"/>
    </source>
</evidence>
<dbReference type="PANTHER" id="PTHR21621">
    <property type="entry name" value="RIBOSOMAL PROTEIN S6 MODIFICATION PROTEIN"/>
    <property type="match status" value="1"/>
</dbReference>
<dbReference type="InterPro" id="IPR011761">
    <property type="entry name" value="ATP-grasp"/>
</dbReference>
<keyword evidence="3" id="KW-0436">Ligase</keyword>
<reference evidence="3 4" key="1">
    <citation type="submission" date="2023-08" db="EMBL/GenBank/DDBJ databases">
        <title>Implementing the SeqCode for naming new Mesorhizobium species isolated from Vachellia karroo root nodules.</title>
        <authorList>
            <person name="Van Lill M."/>
        </authorList>
    </citation>
    <scope>NUCLEOTIDE SEQUENCE [LARGE SCALE GENOMIC DNA]</scope>
    <source>
        <strain evidence="3 4">MSK 1335</strain>
    </source>
</reference>
<dbReference type="PROSITE" id="PS50975">
    <property type="entry name" value="ATP_GRASP"/>
    <property type="match status" value="1"/>
</dbReference>
<name>A0ABU4ZRJ2_9HYPH</name>
<dbReference type="Pfam" id="PF13549">
    <property type="entry name" value="ATP-grasp_5"/>
    <property type="match status" value="1"/>
</dbReference>
<dbReference type="GO" id="GO:0016874">
    <property type="term" value="F:ligase activity"/>
    <property type="evidence" value="ECO:0007669"/>
    <property type="project" value="UniProtKB-KW"/>
</dbReference>
<evidence type="ECO:0000256" key="1">
    <source>
        <dbReference type="PROSITE-ProRule" id="PRU00409"/>
    </source>
</evidence>
<dbReference type="Proteomes" id="UP001276840">
    <property type="component" value="Unassembled WGS sequence"/>
</dbReference>
<organism evidence="3 4">
    <name type="scientific">Mesorhizobium montanum</name>
    <dbReference type="NCBI Taxonomy" id="3072323"/>
    <lineage>
        <taxon>Bacteria</taxon>
        <taxon>Pseudomonadati</taxon>
        <taxon>Pseudomonadota</taxon>
        <taxon>Alphaproteobacteria</taxon>
        <taxon>Hyphomicrobiales</taxon>
        <taxon>Phyllobacteriaceae</taxon>
        <taxon>Mesorhizobium</taxon>
    </lineage>
</organism>
<dbReference type="EMBL" id="JAVIJF010000015">
    <property type="protein sequence ID" value="MDX8527022.1"/>
    <property type="molecule type" value="Genomic_DNA"/>
</dbReference>
<evidence type="ECO:0000313" key="3">
    <source>
        <dbReference type="EMBL" id="MDX8527022.1"/>
    </source>
</evidence>
<accession>A0ABU4ZRJ2</accession>
<dbReference type="PANTHER" id="PTHR21621:SF0">
    <property type="entry name" value="BETA-CITRYLGLUTAMATE SYNTHASE B-RELATED"/>
    <property type="match status" value="1"/>
</dbReference>
<evidence type="ECO:0000259" key="2">
    <source>
        <dbReference type="PROSITE" id="PS50975"/>
    </source>
</evidence>
<sequence length="727" mass="79299">MVSQLEKSGSIAIVELRTLSGTNIYSVNTVIKLVLEIAPSVKASVSDFTPRARSALSRLFPECALNVSVSQYIADAIQFADRELCREMNFHSSPTVAFVGDGVQDKFSVVWESDDSQMSRAAALAVVEAVDEAARRGDPTEKYTRARDVNVEKAKKRRLSNSTAVLVATAKRKHIPFEFVAPNHLRLGQGKHQKQLFSTISGSTSFASAKTALDKRLGNRLLAQAGMTVPRQITVRTKAEAVSAAKQLGKSVVVKPIQANQGRGVSVKLRGHHAVEEAFERAYALRNRKHSENSGVLVEQYVAGSEYRATVVDYRLVAAVLCSSPEVIGDGEKTLRDLIEELNREPDRDGRQLSRVEIDDELLRHIRQHRLSLESVPVAGKHVILRPTGHLARGGVPMDVTGQVHPENQQLCERIAKAFGLSIAGIDLIMPDIAISHKQVGCSVLEVNARPGIEFHLSPRGGASRDVSELILANLYEAPELSAVATLLVLGDRHTSMMAKAIDRRLQAEGRRTGLLSKRGAYIDSVPQELGQRPTPPMLTRDPFLDALIYAASPERIWTKGLGLGACHVVSVMPSSDENSEILDDLFGKVLQRVSRGYFIVDREDIVSRRALSALPPPKLILVSARTDLDPDLRRHLQSGGLALFMRWSSDGSGAKMILASASEELAAESIPSASLSRPPLIRAEMDAMAVGYLAKKDGWFNDLVLPPVKAAGLSEMRDPSTAVRCF</sequence>
<dbReference type="Gene3D" id="3.30.470.20">
    <property type="entry name" value="ATP-grasp fold, B domain"/>
    <property type="match status" value="2"/>
</dbReference>
<gene>
    <name evidence="3" type="ORF">RFM68_21210</name>
</gene>
<keyword evidence="1" id="KW-0067">ATP-binding</keyword>
<dbReference type="RefSeq" id="WP_320234956.1">
    <property type="nucleotide sequence ID" value="NZ_JAVIJF010000015.1"/>
</dbReference>